<dbReference type="InterPro" id="IPR048367">
    <property type="entry name" value="TNP-like_RNaseH_C"/>
</dbReference>
<dbReference type="Proteomes" id="UP000007819">
    <property type="component" value="Unassembled WGS sequence"/>
</dbReference>
<accession>A0A8R2F752</accession>
<reference evidence="3" key="1">
    <citation type="submission" date="2010-06" db="EMBL/GenBank/DDBJ databases">
        <authorList>
            <person name="Jiang H."/>
            <person name="Abraham K."/>
            <person name="Ali S."/>
            <person name="Alsbrooks S.L."/>
            <person name="Anim B.N."/>
            <person name="Anosike U.S."/>
            <person name="Attaway T."/>
            <person name="Bandaranaike D.P."/>
            <person name="Battles P.K."/>
            <person name="Bell S.N."/>
            <person name="Bell A.V."/>
            <person name="Beltran B."/>
            <person name="Bickham C."/>
            <person name="Bustamante Y."/>
            <person name="Caleb T."/>
            <person name="Canada A."/>
            <person name="Cardenas V."/>
            <person name="Carter K."/>
            <person name="Chacko J."/>
            <person name="Chandrabose M.N."/>
            <person name="Chavez D."/>
            <person name="Chavez A."/>
            <person name="Chen L."/>
            <person name="Chu H.-S."/>
            <person name="Claassen K.J."/>
            <person name="Cockrell R."/>
            <person name="Collins M."/>
            <person name="Cooper J.A."/>
            <person name="Cree A."/>
            <person name="Curry S.M."/>
            <person name="Da Y."/>
            <person name="Dao M.D."/>
            <person name="Das B."/>
            <person name="Davila M.-L."/>
            <person name="Davy-Carroll L."/>
            <person name="Denson S."/>
            <person name="Dinh H."/>
            <person name="Ebong V.E."/>
            <person name="Edwards J.R."/>
            <person name="Egan A."/>
            <person name="El-Daye J."/>
            <person name="Escobedo L."/>
            <person name="Fernandez S."/>
            <person name="Fernando P.R."/>
            <person name="Flagg N."/>
            <person name="Forbes L.D."/>
            <person name="Fowler R.G."/>
            <person name="Fu Q."/>
            <person name="Gabisi R.A."/>
            <person name="Ganer J."/>
            <person name="Garbino Pronczuk A."/>
            <person name="Garcia R.M."/>
            <person name="Garner T."/>
            <person name="Garrett T.E."/>
            <person name="Gonzalez D.A."/>
            <person name="Hamid H."/>
            <person name="Hawkins E.S."/>
            <person name="Hirani K."/>
            <person name="Hogues M.E."/>
            <person name="Hollins B."/>
            <person name="Hsiao C.-H."/>
            <person name="Jabil R."/>
            <person name="James M.L."/>
            <person name="Jhangiani S.N."/>
            <person name="Johnson B."/>
            <person name="Johnson Q."/>
            <person name="Joshi V."/>
            <person name="Kalu J.B."/>
            <person name="Kam C."/>
            <person name="Kashfia A."/>
            <person name="Keebler J."/>
            <person name="Kisamo H."/>
            <person name="Kovar C.L."/>
            <person name="Lago L.A."/>
            <person name="Lai C.-Y."/>
            <person name="Laidlaw J."/>
            <person name="Lara F."/>
            <person name="Le T.-K."/>
            <person name="Lee S.L."/>
            <person name="Legall F.H."/>
            <person name="Lemon S.J."/>
            <person name="Lewis L.R."/>
            <person name="Li B."/>
            <person name="Liu Y."/>
            <person name="Liu Y.-S."/>
            <person name="Lopez J."/>
            <person name="Lozado R.J."/>
            <person name="Lu J."/>
            <person name="Madu R.C."/>
            <person name="Maheshwari M."/>
            <person name="Maheshwari R."/>
            <person name="Malloy K."/>
            <person name="Martinez E."/>
            <person name="Mathew T."/>
            <person name="Mercado I.C."/>
            <person name="Mercado C."/>
            <person name="Meyer B."/>
            <person name="Montgomery K."/>
            <person name="Morgan M.B."/>
            <person name="Munidasa M."/>
            <person name="Nazareth L.V."/>
            <person name="Nelson J."/>
            <person name="Ng B.M."/>
            <person name="Nguyen N.B."/>
            <person name="Nguyen P.Q."/>
            <person name="Nguyen T."/>
            <person name="Obregon M."/>
            <person name="Okwuonu G.O."/>
            <person name="Onwere C.G."/>
            <person name="Orozco G."/>
            <person name="Parra A."/>
            <person name="Patel S."/>
            <person name="Patil S."/>
            <person name="Perez A."/>
            <person name="Perez Y."/>
            <person name="Pham C."/>
            <person name="Primus E.L."/>
            <person name="Pu L.-L."/>
            <person name="Puazo M."/>
            <person name="Qin X."/>
            <person name="Quiroz J.B."/>
            <person name="Reese J."/>
            <person name="Richards S."/>
            <person name="Rives C.M."/>
            <person name="Robberts R."/>
            <person name="Ruiz S.J."/>
            <person name="Ruiz M.J."/>
            <person name="Santibanez J."/>
            <person name="Schneider B.W."/>
            <person name="Sisson I."/>
            <person name="Smith M."/>
            <person name="Sodergren E."/>
            <person name="Song X.-Z."/>
            <person name="Song B.B."/>
            <person name="Summersgill H."/>
            <person name="Thelus R."/>
            <person name="Thornton R.D."/>
            <person name="Trejos Z.Y."/>
            <person name="Usmani K."/>
            <person name="Vattathil S."/>
            <person name="Villasana D."/>
            <person name="Walker D.L."/>
            <person name="Wang S."/>
            <person name="Wang K."/>
            <person name="White C.S."/>
            <person name="Williams A.C."/>
            <person name="Williamson J."/>
            <person name="Wilson K."/>
            <person name="Woghiren I.O."/>
            <person name="Woodworth J.R."/>
            <person name="Worley K.C."/>
            <person name="Wright R.A."/>
            <person name="Wu W."/>
            <person name="Young L."/>
            <person name="Zhang L."/>
            <person name="Zhang J."/>
            <person name="Zhu Y."/>
            <person name="Muzny D.M."/>
            <person name="Weinstock G."/>
            <person name="Gibbs R.A."/>
        </authorList>
    </citation>
    <scope>NUCLEOTIDE SEQUENCE [LARGE SCALE GENOMIC DNA]</scope>
    <source>
        <strain evidence="3">LSR1</strain>
    </source>
</reference>
<dbReference type="PANTHER" id="PTHR47577">
    <property type="entry name" value="THAP DOMAIN-CONTAINING PROTEIN 6"/>
    <property type="match status" value="1"/>
</dbReference>
<evidence type="ECO:0000259" key="1">
    <source>
        <dbReference type="Pfam" id="PF21789"/>
    </source>
</evidence>
<name>A0A8R2F752_ACYPI</name>
<dbReference type="KEGG" id="api:103308755"/>
<proteinExistence type="predicted"/>
<feature type="domain" description="Transposable element P transposase-like RNase H C-terminal" evidence="1">
    <location>
        <begin position="1"/>
        <end position="18"/>
    </location>
</feature>
<dbReference type="RefSeq" id="XP_008180972.1">
    <property type="nucleotide sequence ID" value="XM_008182750.1"/>
</dbReference>
<dbReference type="OrthoDB" id="6628553at2759"/>
<dbReference type="Pfam" id="PF21789">
    <property type="entry name" value="TNP-like_RNaseH_C"/>
    <property type="match status" value="1"/>
</dbReference>
<keyword evidence="3" id="KW-1185">Reference proteome</keyword>
<dbReference type="PANTHER" id="PTHR47577:SF2">
    <property type="entry name" value="THAP DOMAIN CONTAINING 9"/>
    <property type="match status" value="1"/>
</dbReference>
<evidence type="ECO:0000313" key="2">
    <source>
        <dbReference type="EnsemblMetazoa" id="XP_008180972.1"/>
    </source>
</evidence>
<dbReference type="EnsemblMetazoa" id="XM_008182750.1">
    <property type="protein sequence ID" value="XP_008180972.1"/>
    <property type="gene ID" value="LOC103308755"/>
</dbReference>
<organism evidence="2 3">
    <name type="scientific">Acyrthosiphon pisum</name>
    <name type="common">Pea aphid</name>
    <dbReference type="NCBI Taxonomy" id="7029"/>
    <lineage>
        <taxon>Eukaryota</taxon>
        <taxon>Metazoa</taxon>
        <taxon>Ecdysozoa</taxon>
        <taxon>Arthropoda</taxon>
        <taxon>Hexapoda</taxon>
        <taxon>Insecta</taxon>
        <taxon>Pterygota</taxon>
        <taxon>Neoptera</taxon>
        <taxon>Paraneoptera</taxon>
        <taxon>Hemiptera</taxon>
        <taxon>Sternorrhyncha</taxon>
        <taxon>Aphidomorpha</taxon>
        <taxon>Aphidoidea</taxon>
        <taxon>Aphididae</taxon>
        <taxon>Macrosiphini</taxon>
        <taxon>Acyrthosiphon</taxon>
    </lineage>
</organism>
<protein>
    <recommendedName>
        <fullName evidence="1">Transposable element P transposase-like RNase H C-terminal domain-containing protein</fullName>
    </recommendedName>
</protein>
<dbReference type="AlphaFoldDB" id="A0A8R2F752"/>
<dbReference type="GeneID" id="103308755"/>
<reference evidence="2" key="2">
    <citation type="submission" date="2022-06" db="UniProtKB">
        <authorList>
            <consortium name="EnsemblMetazoa"/>
        </authorList>
    </citation>
    <scope>IDENTIFICATION</scope>
</reference>
<sequence length="167" mass="19098">MGGFNNNPTASQFEAAYKRLIIHTELKVSKEANCQVLDCTPILTVSSNKKIENRIGNLDLICAEDYEETDTFENINYNNELMFVDDVIQYITGFVVRKLYKQITCNMCLKLLSDDKMIPKQLSLLDIKNRGGLTKPTKDMTYLCKTAEITFRTFQQTLPSIKPIAIR</sequence>
<evidence type="ECO:0000313" key="3">
    <source>
        <dbReference type="Proteomes" id="UP000007819"/>
    </source>
</evidence>